<dbReference type="EMBL" id="CP045226">
    <property type="protein sequence ID" value="QFS44126.1"/>
    <property type="molecule type" value="Genomic_DNA"/>
</dbReference>
<reference evidence="1 2" key="1">
    <citation type="submission" date="2019-10" db="EMBL/GenBank/DDBJ databases">
        <title>Genomic and transcriptomic insights into the perfect genentic adaptation of a filamentous nitrogen-fixing cyanobacterium to rice fields.</title>
        <authorList>
            <person name="Chen Z."/>
        </authorList>
    </citation>
    <scope>NUCLEOTIDE SEQUENCE [LARGE SCALE GENOMIC DNA]</scope>
    <source>
        <strain evidence="1">CCNUC1</strain>
    </source>
</reference>
<evidence type="ECO:0000313" key="2">
    <source>
        <dbReference type="Proteomes" id="UP000326678"/>
    </source>
</evidence>
<gene>
    <name evidence="1" type="ORF">GXM_01599</name>
</gene>
<proteinExistence type="predicted"/>
<protein>
    <submittedName>
        <fullName evidence="1">Uncharacterized protein</fullName>
    </submittedName>
</protein>
<dbReference type="KEGG" id="nsh:GXM_01599"/>
<name>A0A5P8VVG9_9NOSO</name>
<accession>A0A5P8VVG9</accession>
<dbReference type="Proteomes" id="UP000326678">
    <property type="component" value="Chromosome Gxm1"/>
</dbReference>
<organism evidence="1 2">
    <name type="scientific">Nostoc sphaeroides CCNUC1</name>
    <dbReference type="NCBI Taxonomy" id="2653204"/>
    <lineage>
        <taxon>Bacteria</taxon>
        <taxon>Bacillati</taxon>
        <taxon>Cyanobacteriota</taxon>
        <taxon>Cyanophyceae</taxon>
        <taxon>Nostocales</taxon>
        <taxon>Nostocaceae</taxon>
        <taxon>Nostoc</taxon>
    </lineage>
</organism>
<sequence length="85" mass="9607">MKAFKCFEKIIRSFEKAIRNFDIAVPTQMRYNIISQGVGALPRSQSLTGNAILKAPPPFLAAAAQLKCISRLWLETRFERHLSLS</sequence>
<keyword evidence="2" id="KW-1185">Reference proteome</keyword>
<evidence type="ECO:0000313" key="1">
    <source>
        <dbReference type="EMBL" id="QFS44126.1"/>
    </source>
</evidence>
<dbReference type="AlphaFoldDB" id="A0A5P8VVG9"/>